<feature type="domain" description="HRDC" evidence="1">
    <location>
        <begin position="209"/>
        <end position="289"/>
    </location>
</feature>
<evidence type="ECO:0000259" key="1">
    <source>
        <dbReference type="PROSITE" id="PS50967"/>
    </source>
</evidence>
<dbReference type="SMART" id="SM00474">
    <property type="entry name" value="35EXOc"/>
    <property type="match status" value="1"/>
</dbReference>
<dbReference type="Gene3D" id="1.10.150.80">
    <property type="entry name" value="HRDC domain"/>
    <property type="match status" value="1"/>
</dbReference>
<dbReference type="Gene3D" id="3.30.420.10">
    <property type="entry name" value="Ribonuclease H-like superfamily/Ribonuclease H"/>
    <property type="match status" value="1"/>
</dbReference>
<dbReference type="SMART" id="SM00341">
    <property type="entry name" value="HRDC"/>
    <property type="match status" value="1"/>
</dbReference>
<dbReference type="AlphaFoldDB" id="E6PF20"/>
<dbReference type="InterPro" id="IPR036397">
    <property type="entry name" value="RNaseH_sf"/>
</dbReference>
<dbReference type="GO" id="GO:0006139">
    <property type="term" value="P:nucleobase-containing compound metabolic process"/>
    <property type="evidence" value="ECO:0007669"/>
    <property type="project" value="InterPro"/>
</dbReference>
<evidence type="ECO:0000313" key="2">
    <source>
        <dbReference type="EMBL" id="CBH75056.1"/>
    </source>
</evidence>
<dbReference type="PANTHER" id="PTHR47649:SF1">
    <property type="entry name" value="RIBONUCLEASE D"/>
    <property type="match status" value="1"/>
</dbReference>
<dbReference type="SUPFAM" id="SSF47819">
    <property type="entry name" value="HRDC-like"/>
    <property type="match status" value="2"/>
</dbReference>
<dbReference type="PROSITE" id="PS50967">
    <property type="entry name" value="HRDC"/>
    <property type="match status" value="1"/>
</dbReference>
<dbReference type="CDD" id="cd06142">
    <property type="entry name" value="RNaseD_exo"/>
    <property type="match status" value="1"/>
</dbReference>
<organism evidence="2">
    <name type="scientific">mine drainage metagenome</name>
    <dbReference type="NCBI Taxonomy" id="410659"/>
    <lineage>
        <taxon>unclassified sequences</taxon>
        <taxon>metagenomes</taxon>
        <taxon>ecological metagenomes</taxon>
    </lineage>
</organism>
<dbReference type="SUPFAM" id="SSF53098">
    <property type="entry name" value="Ribonuclease H-like"/>
    <property type="match status" value="1"/>
</dbReference>
<dbReference type="InterPro" id="IPR012337">
    <property type="entry name" value="RNaseH-like_sf"/>
</dbReference>
<dbReference type="InterPro" id="IPR044876">
    <property type="entry name" value="HRDC_dom_sf"/>
</dbReference>
<protein>
    <submittedName>
        <fullName evidence="2">Putative Ribonuclease D</fullName>
    </submittedName>
</protein>
<reference evidence="2" key="1">
    <citation type="submission" date="2009-10" db="EMBL/GenBank/DDBJ databases">
        <title>Diversity of trophic interactions inside an arsenic-rich microbial ecosystem.</title>
        <authorList>
            <person name="Bertin P.N."/>
            <person name="Heinrich-Salmeron A."/>
            <person name="Pelletier E."/>
            <person name="Goulhen-Chollet F."/>
            <person name="Arsene-Ploetze F."/>
            <person name="Gallien S."/>
            <person name="Calteau A."/>
            <person name="Vallenet D."/>
            <person name="Casiot C."/>
            <person name="Chane-Woon-Ming B."/>
            <person name="Giloteaux L."/>
            <person name="Barakat M."/>
            <person name="Bonnefoy V."/>
            <person name="Bruneel O."/>
            <person name="Chandler M."/>
            <person name="Cleiss J."/>
            <person name="Duran R."/>
            <person name="Elbaz-Poulichet F."/>
            <person name="Fonknechten N."/>
            <person name="Lauga B."/>
            <person name="Mornico D."/>
            <person name="Ortet P."/>
            <person name="Schaeffer C."/>
            <person name="Siguier P."/>
            <person name="Alexander Thil Smith A."/>
            <person name="Van Dorsselaer A."/>
            <person name="Weissenbach J."/>
            <person name="Medigue C."/>
            <person name="Le Paslier D."/>
        </authorList>
    </citation>
    <scope>NUCLEOTIDE SEQUENCE</scope>
</reference>
<sequence length="391" mass="43214">MTHELIVDSSGIAALCARLEATDRVGLDTEFHAERSYAPRLMVLQLAFPDYTAIVDPLAPGIDLHPLVDAIAGVVVVGHALQSDLKIFAERFGRVPPKLFDTQVAASFLGYGMQISLADLVRDLIGLKLAKTQTVSDWSTRPLSEKQMEYLVDDVVHLLPMHDMLQEKLVERGRLSWSEEECIALAKPEKYRFDLRRAYMKIPGAVRMNRRELAVLAEVVAERDAIAKERDIPPKFVIPDDVIGGIAQLRPKHLDDLVQLRRLESNARRNFGVRLLEAVERGEAVPESELPERPNRPLGSDRETLATLLGVAVGEAARDAGLPQGLLVTRAALERAAREAPGSAEELGELLGLSEWRSALVVEPLWRLLSGETRIVVEGYAKGEPKVTLIS</sequence>
<dbReference type="InterPro" id="IPR010997">
    <property type="entry name" value="HRDC-like_sf"/>
</dbReference>
<dbReference type="GO" id="GO:0008408">
    <property type="term" value="F:3'-5' exonuclease activity"/>
    <property type="evidence" value="ECO:0007669"/>
    <property type="project" value="InterPro"/>
</dbReference>
<dbReference type="GO" id="GO:0003676">
    <property type="term" value="F:nucleic acid binding"/>
    <property type="evidence" value="ECO:0007669"/>
    <property type="project" value="InterPro"/>
</dbReference>
<proteinExistence type="predicted"/>
<dbReference type="PANTHER" id="PTHR47649">
    <property type="entry name" value="RIBONUCLEASE D"/>
    <property type="match status" value="1"/>
</dbReference>
<dbReference type="EMBL" id="CABL01000005">
    <property type="protein sequence ID" value="CBH75056.1"/>
    <property type="molecule type" value="Genomic_DNA"/>
</dbReference>
<name>E6PF20_9ZZZZ</name>
<dbReference type="GO" id="GO:0000166">
    <property type="term" value="F:nucleotide binding"/>
    <property type="evidence" value="ECO:0007669"/>
    <property type="project" value="InterPro"/>
</dbReference>
<gene>
    <name evidence="2" type="ORF">CARN1_0231</name>
</gene>
<dbReference type="Pfam" id="PF00570">
    <property type="entry name" value="HRDC"/>
    <property type="match status" value="1"/>
</dbReference>
<comment type="caution">
    <text evidence="2">The sequence shown here is derived from an EMBL/GenBank/DDBJ whole genome shotgun (WGS) entry which is preliminary data.</text>
</comment>
<dbReference type="Pfam" id="PF01612">
    <property type="entry name" value="DNA_pol_A_exo1"/>
    <property type="match status" value="1"/>
</dbReference>
<dbReference type="InterPro" id="IPR002121">
    <property type="entry name" value="HRDC_dom"/>
</dbReference>
<dbReference type="InterPro" id="IPR051086">
    <property type="entry name" value="RNase_D-like"/>
</dbReference>
<accession>E6PF20</accession>
<dbReference type="InterPro" id="IPR002562">
    <property type="entry name" value="3'-5'_exonuclease_dom"/>
</dbReference>